<sequence>MPSDMIQDMRRYEDIKNFLMFQLAPHCNQMTLKCELASNAPEVQDEPAAFLSKVDVQLLYQDEDQTLGQK</sequence>
<name>A0A915IXG7_ROMCU</name>
<proteinExistence type="predicted"/>
<accession>A0A915IXG7</accession>
<keyword evidence="1" id="KW-1185">Reference proteome</keyword>
<dbReference type="WBParaSite" id="nRc.2.0.1.t18523-RA">
    <property type="protein sequence ID" value="nRc.2.0.1.t18523-RA"/>
    <property type="gene ID" value="nRc.2.0.1.g18523"/>
</dbReference>
<evidence type="ECO:0000313" key="2">
    <source>
        <dbReference type="WBParaSite" id="nRc.2.0.1.t18523-RA"/>
    </source>
</evidence>
<evidence type="ECO:0000313" key="1">
    <source>
        <dbReference type="Proteomes" id="UP000887565"/>
    </source>
</evidence>
<organism evidence="1 2">
    <name type="scientific">Romanomermis culicivorax</name>
    <name type="common">Nematode worm</name>
    <dbReference type="NCBI Taxonomy" id="13658"/>
    <lineage>
        <taxon>Eukaryota</taxon>
        <taxon>Metazoa</taxon>
        <taxon>Ecdysozoa</taxon>
        <taxon>Nematoda</taxon>
        <taxon>Enoplea</taxon>
        <taxon>Dorylaimia</taxon>
        <taxon>Mermithida</taxon>
        <taxon>Mermithoidea</taxon>
        <taxon>Mermithidae</taxon>
        <taxon>Romanomermis</taxon>
    </lineage>
</organism>
<dbReference type="AlphaFoldDB" id="A0A915IXG7"/>
<protein>
    <submittedName>
        <fullName evidence="2">Uncharacterized protein</fullName>
    </submittedName>
</protein>
<dbReference type="Proteomes" id="UP000887565">
    <property type="component" value="Unplaced"/>
</dbReference>
<reference evidence="2" key="1">
    <citation type="submission" date="2022-11" db="UniProtKB">
        <authorList>
            <consortium name="WormBaseParasite"/>
        </authorList>
    </citation>
    <scope>IDENTIFICATION</scope>
</reference>